<dbReference type="PANTHER" id="PTHR11861">
    <property type="entry name" value="MELANOCYTE PROTEIN PMEL 17-RELATED"/>
    <property type="match status" value="1"/>
</dbReference>
<dbReference type="InterPro" id="IPR045219">
    <property type="entry name" value="PKAT"/>
</dbReference>
<proteinExistence type="predicted"/>
<feature type="domain" description="PMEL/NMB N-terminal" evidence="2">
    <location>
        <begin position="28"/>
        <end position="150"/>
    </location>
</feature>
<feature type="signal peptide" evidence="1">
    <location>
        <begin position="1"/>
        <end position="27"/>
    </location>
</feature>
<evidence type="ECO:0000313" key="3">
    <source>
        <dbReference type="Ensembl" id="ENSORLP00015020521.1"/>
    </source>
</evidence>
<name>A0A3P9IKF7_ORYLA</name>
<dbReference type="Pfam" id="PF26141">
    <property type="entry name" value="PMEL_NMB_N"/>
    <property type="match status" value="1"/>
</dbReference>
<accession>A0A3P9IKF7</accession>
<reference evidence="3 4" key="2">
    <citation type="submission" date="2017-04" db="EMBL/GenBank/DDBJ databases">
        <title>CpG methylation of centromeres and impact of large insertions on vertebrate speciation.</title>
        <authorList>
            <person name="Ichikawa K."/>
            <person name="Yoshimura J."/>
            <person name="Morishita S."/>
        </authorList>
    </citation>
    <scope>NUCLEOTIDE SEQUENCE</scope>
    <source>
        <strain evidence="3 4">HSOK</strain>
    </source>
</reference>
<dbReference type="Proteomes" id="UP000265200">
    <property type="component" value="Chromosome 7"/>
</dbReference>
<keyword evidence="1" id="KW-0732">Signal</keyword>
<dbReference type="Ensembl" id="ENSORLT00015036042.1">
    <property type="protein sequence ID" value="ENSORLP00015020521.1"/>
    <property type="gene ID" value="ENSORLG00015021663.1"/>
</dbReference>
<evidence type="ECO:0000259" key="2">
    <source>
        <dbReference type="Pfam" id="PF26141"/>
    </source>
</evidence>
<dbReference type="InterPro" id="IPR059017">
    <property type="entry name" value="PMEL_NMB_N"/>
</dbReference>
<feature type="chain" id="PRO_5018237153" description="PMEL/NMB N-terminal domain-containing protein" evidence="1">
    <location>
        <begin position="28"/>
        <end position="248"/>
    </location>
</feature>
<protein>
    <recommendedName>
        <fullName evidence="2">PMEL/NMB N-terminal domain-containing protein</fullName>
    </recommendedName>
</protein>
<evidence type="ECO:0000256" key="1">
    <source>
        <dbReference type="SAM" id="SignalP"/>
    </source>
</evidence>
<dbReference type="AlphaFoldDB" id="A0A3P9IKF7"/>
<sequence>IFKKLQRLLLHLFKYPISLLFSPLSSGEGGRVSFNVDNDSPTLTRAKVTFTIDLEFPHNQRVQPDGEVVWAEDCVVNATKYLRHKPVYPAQNQDWKAVFPDGTPIETDKRPAYVFVWKTWEGIEKVEIQSLLSLSVTSSSCSLPKEVCSVILDAECLKPIHTSCNVVEPSKECHLMLRHFFNESGLYCINVSMSNDVSFATTSAKVNVDMGTHDNHNAAFHPKSDLSRSLTQRLLFQVLVCPLLDPLS</sequence>
<reference evidence="3" key="4">
    <citation type="submission" date="2025-09" db="UniProtKB">
        <authorList>
            <consortium name="Ensembl"/>
        </authorList>
    </citation>
    <scope>IDENTIFICATION</scope>
    <source>
        <strain evidence="3">HSOK</strain>
    </source>
</reference>
<reference key="1">
    <citation type="journal article" date="2007" name="Nature">
        <title>The medaka draft genome and insights into vertebrate genome evolution.</title>
        <authorList>
            <person name="Kasahara M."/>
            <person name="Naruse K."/>
            <person name="Sasaki S."/>
            <person name="Nakatani Y."/>
            <person name="Qu W."/>
            <person name="Ahsan B."/>
            <person name="Yamada T."/>
            <person name="Nagayasu Y."/>
            <person name="Doi K."/>
            <person name="Kasai Y."/>
            <person name="Jindo T."/>
            <person name="Kobayashi D."/>
            <person name="Shimada A."/>
            <person name="Toyoda A."/>
            <person name="Kuroki Y."/>
            <person name="Fujiyama A."/>
            <person name="Sasaki T."/>
            <person name="Shimizu A."/>
            <person name="Asakawa S."/>
            <person name="Shimizu N."/>
            <person name="Hashimoto S."/>
            <person name="Yang J."/>
            <person name="Lee Y."/>
            <person name="Matsushima K."/>
            <person name="Sugano S."/>
            <person name="Sakaizumi M."/>
            <person name="Narita T."/>
            <person name="Ohishi K."/>
            <person name="Haga S."/>
            <person name="Ohta F."/>
            <person name="Nomoto H."/>
            <person name="Nogata K."/>
            <person name="Morishita T."/>
            <person name="Endo T."/>
            <person name="Shin-I T."/>
            <person name="Takeda H."/>
            <person name="Morishita S."/>
            <person name="Kohara Y."/>
        </authorList>
    </citation>
    <scope>NUCLEOTIDE SEQUENCE [LARGE SCALE GENOMIC DNA]</scope>
    <source>
        <strain>Hd-rR</strain>
    </source>
</reference>
<organism evidence="3 4">
    <name type="scientific">Oryzias latipes</name>
    <name type="common">Japanese rice fish</name>
    <name type="synonym">Japanese killifish</name>
    <dbReference type="NCBI Taxonomy" id="8090"/>
    <lineage>
        <taxon>Eukaryota</taxon>
        <taxon>Metazoa</taxon>
        <taxon>Chordata</taxon>
        <taxon>Craniata</taxon>
        <taxon>Vertebrata</taxon>
        <taxon>Euteleostomi</taxon>
        <taxon>Actinopterygii</taxon>
        <taxon>Neopterygii</taxon>
        <taxon>Teleostei</taxon>
        <taxon>Neoteleostei</taxon>
        <taxon>Acanthomorphata</taxon>
        <taxon>Ovalentaria</taxon>
        <taxon>Atherinomorphae</taxon>
        <taxon>Beloniformes</taxon>
        <taxon>Adrianichthyidae</taxon>
        <taxon>Oryziinae</taxon>
        <taxon>Oryzias</taxon>
    </lineage>
</organism>
<reference evidence="3" key="3">
    <citation type="submission" date="2025-08" db="UniProtKB">
        <authorList>
            <consortium name="Ensembl"/>
        </authorList>
    </citation>
    <scope>IDENTIFICATION</scope>
    <source>
        <strain evidence="3">HSOK</strain>
    </source>
</reference>
<evidence type="ECO:0000313" key="4">
    <source>
        <dbReference type="Proteomes" id="UP000265200"/>
    </source>
</evidence>
<dbReference type="PANTHER" id="PTHR11861:SF12">
    <property type="entry name" value="MELANOCYTE PROTEIN PMEL 17 PRECURSOR"/>
    <property type="match status" value="1"/>
</dbReference>